<evidence type="ECO:0000313" key="1">
    <source>
        <dbReference type="EMBL" id="CAG8446184.1"/>
    </source>
</evidence>
<gene>
    <name evidence="1" type="ORF">SCALOS_LOCUS938</name>
</gene>
<comment type="caution">
    <text evidence="1">The sequence shown here is derived from an EMBL/GenBank/DDBJ whole genome shotgun (WGS) entry which is preliminary data.</text>
</comment>
<dbReference type="Proteomes" id="UP000789860">
    <property type="component" value="Unassembled WGS sequence"/>
</dbReference>
<name>A0ACA9K162_9GLOM</name>
<sequence length="76" mass="8619">MFKDTNVAEIYILTDKLIFFNLKGELVSLAFSSDITMNPFVRTLDLYLRDLKQVTGYARFSGFGFGQIETPNGNTN</sequence>
<accession>A0ACA9K162</accession>
<dbReference type="EMBL" id="CAJVPM010000516">
    <property type="protein sequence ID" value="CAG8446184.1"/>
    <property type="molecule type" value="Genomic_DNA"/>
</dbReference>
<reference evidence="1" key="1">
    <citation type="submission" date="2021-06" db="EMBL/GenBank/DDBJ databases">
        <authorList>
            <person name="Kallberg Y."/>
            <person name="Tangrot J."/>
            <person name="Rosling A."/>
        </authorList>
    </citation>
    <scope>NUCLEOTIDE SEQUENCE</scope>
    <source>
        <strain evidence="1">AU212A</strain>
    </source>
</reference>
<evidence type="ECO:0000313" key="2">
    <source>
        <dbReference type="Proteomes" id="UP000789860"/>
    </source>
</evidence>
<proteinExistence type="predicted"/>
<keyword evidence="2" id="KW-1185">Reference proteome</keyword>
<feature type="non-terminal residue" evidence="1">
    <location>
        <position position="76"/>
    </location>
</feature>
<organism evidence="1 2">
    <name type="scientific">Scutellospora calospora</name>
    <dbReference type="NCBI Taxonomy" id="85575"/>
    <lineage>
        <taxon>Eukaryota</taxon>
        <taxon>Fungi</taxon>
        <taxon>Fungi incertae sedis</taxon>
        <taxon>Mucoromycota</taxon>
        <taxon>Glomeromycotina</taxon>
        <taxon>Glomeromycetes</taxon>
        <taxon>Diversisporales</taxon>
        <taxon>Gigasporaceae</taxon>
        <taxon>Scutellospora</taxon>
    </lineage>
</organism>
<protein>
    <submittedName>
        <fullName evidence="1">10889_t:CDS:1</fullName>
    </submittedName>
</protein>